<dbReference type="SMART" id="SM00067">
    <property type="entry name" value="GHA"/>
    <property type="match status" value="1"/>
</dbReference>
<comment type="subunit">
    <text evidence="18">Heterodimer of an alpha and a beta chain.</text>
</comment>
<name>A0AA47PAK9_MERPO</name>
<dbReference type="InterPro" id="IPR057986">
    <property type="entry name" value="TPR_Rlf/292/654"/>
</dbReference>
<dbReference type="Pfam" id="PF00236">
    <property type="entry name" value="Hormone_6"/>
    <property type="match status" value="1"/>
</dbReference>
<dbReference type="PROSITE" id="PS50277">
    <property type="entry name" value="GLYCO_HORMONE_ALPHA_3"/>
    <property type="match status" value="1"/>
</dbReference>
<evidence type="ECO:0000256" key="2">
    <source>
        <dbReference type="ARBA" id="ARBA00004613"/>
    </source>
</evidence>
<sequence length="609" mass="69027">MNFQQLEVDAAELPEPGCEECTLRKNTRFPEEHPVYQCMGCCFSRAFPTPPRSKDSMQVPKNITSEATCCVATQHNMMAEGETEKEYDTRKTIEGLRGRFRHLTATLRESAGSPLEASLHFCQEFCQVLVENAGRWKTDEDPLPLLEVYTVAILSFAKATSCLSSECENVPLLLEKSCVELLLLLPQHVPVALWEEFQSSMKVAHSLSQETGNTQLRVLSVLAQQGGVWSNATLSSILSSGSPQTEQVHEFLELEGPMLLNMRLKHLIKIDSIEKAAVLAKICSEYPGYEGKGNFKQTYLVCICMTKTQEQLMEEITSIDCKDALDMICNLESEGDEKGALSLCTAFLKRQLLQEEVYCAWELTLFWSKLLIRLESSADVFLEQSKKMALLCRSVCHILFFIKVIQNEVGEVGLPVCVEMCIQAVKMTTSDHKDSKSTICKTIYCLLPNDLEVKRACQLTEFLLQPTVDSYYSVESLYNEPDQKPEEEGNLPVPNSLRCELLLALKTQWPFDPEFWDWRTLKRNCLALMGEEAAIVSSIDTLNDAEEQEEESVLAKVPEYKDLEDFLLNTTNELNEITDEREKNREAKKLREQGPNACLTKRIMVHLMR</sequence>
<evidence type="ECO:0000256" key="18">
    <source>
        <dbReference type="RuleBase" id="RU362129"/>
    </source>
</evidence>
<evidence type="ECO:0000256" key="7">
    <source>
        <dbReference type="ARBA" id="ARBA00022702"/>
    </source>
</evidence>
<keyword evidence="6" id="KW-0597">Phosphoprotein</keyword>
<protein>
    <recommendedName>
        <fullName evidence="18">Glycoprotein hormones alpha chain</fullName>
    </recommendedName>
</protein>
<comment type="caution">
    <text evidence="21">The sequence shown here is derived from an EMBL/GenBank/DDBJ whole genome shotgun (WGS) entry which is preliminary data.</text>
</comment>
<comment type="similarity">
    <text evidence="4 18">Belongs to the glycoprotein hormones subunit alpha family.</text>
</comment>
<dbReference type="PANTHER" id="PTHR15507:SF14">
    <property type="entry name" value="ZINC FINGER PROTEIN 292"/>
    <property type="match status" value="1"/>
</dbReference>
<dbReference type="Pfam" id="PF25580">
    <property type="entry name" value="TPR_Rlf"/>
    <property type="match status" value="1"/>
</dbReference>
<dbReference type="GO" id="GO:0005576">
    <property type="term" value="C:extracellular region"/>
    <property type="evidence" value="ECO:0007669"/>
    <property type="project" value="UniProtKB-SubCell"/>
</dbReference>
<organism evidence="21 22">
    <name type="scientific">Merluccius polli</name>
    <name type="common">Benguela hake</name>
    <name type="synonym">Merluccius cadenati</name>
    <dbReference type="NCBI Taxonomy" id="89951"/>
    <lineage>
        <taxon>Eukaryota</taxon>
        <taxon>Metazoa</taxon>
        <taxon>Chordata</taxon>
        <taxon>Craniata</taxon>
        <taxon>Vertebrata</taxon>
        <taxon>Euteleostomi</taxon>
        <taxon>Actinopterygii</taxon>
        <taxon>Neopterygii</taxon>
        <taxon>Teleostei</taxon>
        <taxon>Neoteleostei</taxon>
        <taxon>Acanthomorphata</taxon>
        <taxon>Zeiogadaria</taxon>
        <taxon>Gadariae</taxon>
        <taxon>Gadiformes</taxon>
        <taxon>Gadoidei</taxon>
        <taxon>Merlucciidae</taxon>
        <taxon>Merluccius</taxon>
    </lineage>
</organism>
<evidence type="ECO:0000256" key="6">
    <source>
        <dbReference type="ARBA" id="ARBA00022553"/>
    </source>
</evidence>
<dbReference type="GO" id="GO:0000981">
    <property type="term" value="F:DNA-binding transcription factor activity, RNA polymerase II-specific"/>
    <property type="evidence" value="ECO:0007669"/>
    <property type="project" value="TreeGrafter"/>
</dbReference>
<evidence type="ECO:0000256" key="1">
    <source>
        <dbReference type="ARBA" id="ARBA00004123"/>
    </source>
</evidence>
<dbReference type="InterPro" id="IPR000476">
    <property type="entry name" value="Glyco_hormone"/>
</dbReference>
<comment type="subcellular location">
    <subcellularLocation>
        <location evidence="1">Nucleus</location>
    </subcellularLocation>
    <subcellularLocation>
        <location evidence="2 18">Secreted</location>
    </subcellularLocation>
</comment>
<evidence type="ECO:0000256" key="12">
    <source>
        <dbReference type="ARBA" id="ARBA00023015"/>
    </source>
</evidence>
<evidence type="ECO:0000256" key="3">
    <source>
        <dbReference type="ARBA" id="ARBA00006991"/>
    </source>
</evidence>
<evidence type="ECO:0000256" key="8">
    <source>
        <dbReference type="ARBA" id="ARBA00022723"/>
    </source>
</evidence>
<evidence type="ECO:0000256" key="19">
    <source>
        <dbReference type="SAM" id="Coils"/>
    </source>
</evidence>
<dbReference type="GO" id="GO:0005179">
    <property type="term" value="F:hormone activity"/>
    <property type="evidence" value="ECO:0007669"/>
    <property type="project" value="UniProtKB-KW"/>
</dbReference>
<evidence type="ECO:0000259" key="20">
    <source>
        <dbReference type="Pfam" id="PF25580"/>
    </source>
</evidence>
<keyword evidence="17" id="KW-0539">Nucleus</keyword>
<evidence type="ECO:0000256" key="10">
    <source>
        <dbReference type="ARBA" id="ARBA00022771"/>
    </source>
</evidence>
<dbReference type="Proteomes" id="UP001174136">
    <property type="component" value="Unassembled WGS sequence"/>
</dbReference>
<dbReference type="SUPFAM" id="SSF57501">
    <property type="entry name" value="Cystine-knot cytokines"/>
    <property type="match status" value="1"/>
</dbReference>
<evidence type="ECO:0000256" key="15">
    <source>
        <dbReference type="ARBA" id="ARBA00023163"/>
    </source>
</evidence>
<proteinExistence type="inferred from homology"/>
<reference evidence="21" key="1">
    <citation type="journal article" date="2023" name="Front. Mar. Sci.">
        <title>A new Merluccius polli reference genome to investigate the effects of global change in West African waters.</title>
        <authorList>
            <person name="Mateo J.L."/>
            <person name="Blanco-Fernandez C."/>
            <person name="Garcia-Vazquez E."/>
            <person name="Machado-Schiaffino G."/>
        </authorList>
    </citation>
    <scope>NUCLEOTIDE SEQUENCE</scope>
    <source>
        <strain evidence="21">C29</strain>
        <tissue evidence="21">Fin</tissue>
    </source>
</reference>
<evidence type="ECO:0000256" key="14">
    <source>
        <dbReference type="ARBA" id="ARBA00023157"/>
    </source>
</evidence>
<dbReference type="GO" id="GO:0003677">
    <property type="term" value="F:DNA binding"/>
    <property type="evidence" value="ECO:0007669"/>
    <property type="project" value="UniProtKB-KW"/>
</dbReference>
<dbReference type="Gene3D" id="2.10.90.10">
    <property type="entry name" value="Cystine-knot cytokines"/>
    <property type="match status" value="1"/>
</dbReference>
<keyword evidence="19" id="KW-0175">Coiled coil</keyword>
<dbReference type="InterPro" id="IPR029034">
    <property type="entry name" value="Cystine-knot_cytokine"/>
</dbReference>
<keyword evidence="12" id="KW-0805">Transcription regulation</keyword>
<evidence type="ECO:0000256" key="17">
    <source>
        <dbReference type="ARBA" id="ARBA00023242"/>
    </source>
</evidence>
<keyword evidence="5 18" id="KW-0964">Secreted</keyword>
<keyword evidence="13" id="KW-0238">DNA-binding</keyword>
<gene>
    <name evidence="21" type="primary">ZNF292_3</name>
    <name evidence="21" type="ORF">N1851_004940</name>
</gene>
<evidence type="ECO:0000256" key="13">
    <source>
        <dbReference type="ARBA" id="ARBA00023125"/>
    </source>
</evidence>
<keyword evidence="15" id="KW-0804">Transcription</keyword>
<keyword evidence="14" id="KW-1015">Disulfide bond</keyword>
<dbReference type="PANTHER" id="PTHR15507">
    <property type="entry name" value="ZINC FINGER PROTEIN RLF"/>
    <property type="match status" value="1"/>
</dbReference>
<evidence type="ECO:0000313" key="21">
    <source>
        <dbReference type="EMBL" id="KAK0153348.1"/>
    </source>
</evidence>
<dbReference type="AlphaFoldDB" id="A0AA47PAK9"/>
<evidence type="ECO:0000256" key="9">
    <source>
        <dbReference type="ARBA" id="ARBA00022737"/>
    </source>
</evidence>
<dbReference type="GO" id="GO:0008270">
    <property type="term" value="F:zinc ion binding"/>
    <property type="evidence" value="ECO:0007669"/>
    <property type="project" value="UniProtKB-KW"/>
</dbReference>
<keyword evidence="8" id="KW-0479">Metal-binding</keyword>
<evidence type="ECO:0000313" key="22">
    <source>
        <dbReference type="Proteomes" id="UP001174136"/>
    </source>
</evidence>
<keyword evidence="16 18" id="KW-0325">Glycoprotein</keyword>
<evidence type="ECO:0000256" key="16">
    <source>
        <dbReference type="ARBA" id="ARBA00023180"/>
    </source>
</evidence>
<dbReference type="PRINTS" id="PR00274">
    <property type="entry name" value="GLYCOHORMONE"/>
</dbReference>
<dbReference type="GO" id="GO:0005634">
    <property type="term" value="C:nucleus"/>
    <property type="evidence" value="ECO:0007669"/>
    <property type="project" value="UniProtKB-SubCell"/>
</dbReference>
<feature type="domain" description="Zinc finger protein Rlf/292/654 TPR repeats" evidence="20">
    <location>
        <begin position="315"/>
        <end position="538"/>
    </location>
</feature>
<keyword evidence="11" id="KW-0862">Zinc</keyword>
<keyword evidence="9" id="KW-0677">Repeat</keyword>
<dbReference type="EMBL" id="JAOPHQ010000852">
    <property type="protein sequence ID" value="KAK0153348.1"/>
    <property type="molecule type" value="Genomic_DNA"/>
</dbReference>
<evidence type="ECO:0000256" key="4">
    <source>
        <dbReference type="ARBA" id="ARBA00009128"/>
    </source>
</evidence>
<dbReference type="PROSITE" id="PS00779">
    <property type="entry name" value="GLYCO_HORMONE_ALPHA_1"/>
    <property type="match status" value="1"/>
</dbReference>
<keyword evidence="10" id="KW-0863">Zinc-finger</keyword>
<keyword evidence="22" id="KW-1185">Reference proteome</keyword>
<keyword evidence="7 18" id="KW-0372">Hormone</keyword>
<comment type="similarity">
    <text evidence="3">Belongs to the krueppel C2H2-type zinc-finger protein family.</text>
</comment>
<dbReference type="InterPro" id="IPR052251">
    <property type="entry name" value="GH-ZnFinger_Regulators"/>
</dbReference>
<evidence type="ECO:0000256" key="5">
    <source>
        <dbReference type="ARBA" id="ARBA00022525"/>
    </source>
</evidence>
<feature type="coiled-coil region" evidence="19">
    <location>
        <begin position="560"/>
        <end position="587"/>
    </location>
</feature>
<evidence type="ECO:0000256" key="11">
    <source>
        <dbReference type="ARBA" id="ARBA00022833"/>
    </source>
</evidence>
<accession>A0AA47PAK9</accession>